<evidence type="ECO:0000259" key="1">
    <source>
        <dbReference type="SMART" id="SM00382"/>
    </source>
</evidence>
<dbReference type="InterPro" id="IPR052026">
    <property type="entry name" value="ExeA_AAA_ATPase_DNA-bind"/>
</dbReference>
<reference evidence="3" key="1">
    <citation type="journal article" date="2019" name="Int. J. Syst. Evol. Microbiol.">
        <title>The Global Catalogue of Microorganisms (GCM) 10K type strain sequencing project: providing services to taxonomists for standard genome sequencing and annotation.</title>
        <authorList>
            <consortium name="The Broad Institute Genomics Platform"/>
            <consortium name="The Broad Institute Genome Sequencing Center for Infectious Disease"/>
            <person name="Wu L."/>
            <person name="Ma J."/>
        </authorList>
    </citation>
    <scope>NUCLEOTIDE SEQUENCE [LARGE SCALE GENOMIC DNA]</scope>
    <source>
        <strain evidence="3">KCTC 12848</strain>
    </source>
</reference>
<dbReference type="Gene3D" id="3.40.50.300">
    <property type="entry name" value="P-loop containing nucleotide triphosphate hydrolases"/>
    <property type="match status" value="1"/>
</dbReference>
<feature type="domain" description="AAA+ ATPase" evidence="1">
    <location>
        <begin position="61"/>
        <end position="342"/>
    </location>
</feature>
<dbReference type="Proteomes" id="UP001595833">
    <property type="component" value="Unassembled WGS sequence"/>
</dbReference>
<organism evidence="2 3">
    <name type="scientific">Saccharothrix xinjiangensis</name>
    <dbReference type="NCBI Taxonomy" id="204798"/>
    <lineage>
        <taxon>Bacteria</taxon>
        <taxon>Bacillati</taxon>
        <taxon>Actinomycetota</taxon>
        <taxon>Actinomycetes</taxon>
        <taxon>Pseudonocardiales</taxon>
        <taxon>Pseudonocardiaceae</taxon>
        <taxon>Saccharothrix</taxon>
    </lineage>
</organism>
<dbReference type="PANTHER" id="PTHR35894">
    <property type="entry name" value="GENERAL SECRETION PATHWAY PROTEIN A-RELATED"/>
    <property type="match status" value="1"/>
</dbReference>
<dbReference type="PANTHER" id="PTHR35894:SF1">
    <property type="entry name" value="PHOSPHORIBULOKINASE _ URIDINE KINASE FAMILY"/>
    <property type="match status" value="1"/>
</dbReference>
<evidence type="ECO:0000313" key="2">
    <source>
        <dbReference type="EMBL" id="MFC5059589.1"/>
    </source>
</evidence>
<dbReference type="InterPro" id="IPR027417">
    <property type="entry name" value="P-loop_NTPase"/>
</dbReference>
<name>A0ABV9YCJ6_9PSEU</name>
<gene>
    <name evidence="2" type="ORF">ACFPFM_38240</name>
</gene>
<dbReference type="SMART" id="SM00382">
    <property type="entry name" value="AAA"/>
    <property type="match status" value="1"/>
</dbReference>
<keyword evidence="3" id="KW-1185">Reference proteome</keyword>
<evidence type="ECO:0000313" key="3">
    <source>
        <dbReference type="Proteomes" id="UP001595833"/>
    </source>
</evidence>
<dbReference type="RefSeq" id="WP_344035489.1">
    <property type="nucleotide sequence ID" value="NZ_BAAAKE010000003.1"/>
</dbReference>
<sequence>MDDGHGDSPSIEDTNPFAAVAVADATGFDSDTVTVVTPAVREAVGLVNDFLNAPVEPGRPTGNTIAVVGEYGTGKTHLLGTVLHHVRVRADQGTTRAVYLEAEPRSFIELYRDFVAELELEDVRDRVREYYADVVADELGKTPFTAEMAPLVRSGALDPVETSARLGLAETGNLATLRGKLAQVTENAMFGTALTLLLRPGFTHAAWEWLTGHAPDGVLVDRGIDRAIDSEEAALEAMGVFALLHGHRNRRFIVVVDELNRLLSARRRPTREAVAAFDKMLRVFAGTHALLVLCGLPDYLDALGDNFSQRIGRTITVSPLDAEAVSELIRRSQRRIGRPPRLQPFDADVVRYLVKLTEGNARRVVLLCRRLYRMALDEAPEPDGARVTEAMVRQVARGRSFFETVPNVRNEIRQVLSASGVEYLRDRALGVAGARADYWIPVAGDEVGCAVLVSGPVLDPAESKELVGRATAIQAAVERADVLLVAVGPVHPELAGALTDAFTAEPIEYHHWTFKELLANVLGERLRVLQESTASDPVSIVGERVNRVSRQQANTQRMLDQLVGALEQLTSTSDRQFTQLRREITGLADGSRSVSRAAERVGGRAERPEPAGLPLPVAELFAEAQRSLDRVDHVDAALRAVFGDSADDPARAGGVRNGIRAKLRSQQVFHSVGVAALLHRLLAGFREGIVDWYRAYASSLSGPPFADEHERLKSLCRAYDAVYEYIPVFRLDGLEEFASSPTGGRSDAAPAALDHVRETFNELGRQVQSTVWQSVTGPR</sequence>
<proteinExistence type="predicted"/>
<comment type="caution">
    <text evidence="2">The sequence shown here is derived from an EMBL/GenBank/DDBJ whole genome shotgun (WGS) entry which is preliminary data.</text>
</comment>
<dbReference type="SUPFAM" id="SSF52540">
    <property type="entry name" value="P-loop containing nucleoside triphosphate hydrolases"/>
    <property type="match status" value="1"/>
</dbReference>
<protein>
    <recommendedName>
        <fullName evidence="1">AAA+ ATPase domain-containing protein</fullName>
    </recommendedName>
</protein>
<dbReference type="EMBL" id="JBHSJB010000042">
    <property type="protein sequence ID" value="MFC5059589.1"/>
    <property type="molecule type" value="Genomic_DNA"/>
</dbReference>
<dbReference type="InterPro" id="IPR003593">
    <property type="entry name" value="AAA+_ATPase"/>
</dbReference>
<accession>A0ABV9YCJ6</accession>